<dbReference type="Pfam" id="PF09913">
    <property type="entry name" value="DUF2142"/>
    <property type="match status" value="1"/>
</dbReference>
<keyword evidence="1" id="KW-1133">Transmembrane helix</keyword>
<protein>
    <submittedName>
        <fullName evidence="2">DUF2142 domain-containing protein</fullName>
    </submittedName>
</protein>
<gene>
    <name evidence="2" type="ORF">FPZ11_18280</name>
</gene>
<evidence type="ECO:0000313" key="2">
    <source>
        <dbReference type="EMBL" id="QDZ16435.1"/>
    </source>
</evidence>
<dbReference type="OrthoDB" id="5117300at2"/>
<feature type="transmembrane region" description="Helical" evidence="1">
    <location>
        <begin position="121"/>
        <end position="141"/>
    </location>
</feature>
<organism evidence="2 3">
    <name type="scientific">Humibacter ginsenosidimutans</name>
    <dbReference type="NCBI Taxonomy" id="2599293"/>
    <lineage>
        <taxon>Bacteria</taxon>
        <taxon>Bacillati</taxon>
        <taxon>Actinomycetota</taxon>
        <taxon>Actinomycetes</taxon>
        <taxon>Micrococcales</taxon>
        <taxon>Microbacteriaceae</taxon>
        <taxon>Humibacter</taxon>
    </lineage>
</organism>
<feature type="transmembrane region" description="Helical" evidence="1">
    <location>
        <begin position="420"/>
        <end position="440"/>
    </location>
</feature>
<proteinExistence type="predicted"/>
<keyword evidence="1" id="KW-0812">Transmembrane</keyword>
<keyword evidence="3" id="KW-1185">Reference proteome</keyword>
<feature type="transmembrane region" description="Helical" evidence="1">
    <location>
        <begin position="32"/>
        <end position="56"/>
    </location>
</feature>
<feature type="transmembrane region" description="Helical" evidence="1">
    <location>
        <begin position="355"/>
        <end position="379"/>
    </location>
</feature>
<feature type="transmembrane region" description="Helical" evidence="1">
    <location>
        <begin position="386"/>
        <end position="405"/>
    </location>
</feature>
<feature type="transmembrane region" description="Helical" evidence="1">
    <location>
        <begin position="153"/>
        <end position="173"/>
    </location>
</feature>
<evidence type="ECO:0000256" key="1">
    <source>
        <dbReference type="SAM" id="Phobius"/>
    </source>
</evidence>
<name>A0A5B8M9W4_9MICO</name>
<accession>A0A5B8M9W4</accession>
<dbReference type="KEGG" id="huw:FPZ11_18280"/>
<dbReference type="AlphaFoldDB" id="A0A5B8M9W4"/>
<feature type="transmembrane region" description="Helical" evidence="1">
    <location>
        <begin position="258"/>
        <end position="278"/>
    </location>
</feature>
<evidence type="ECO:0000313" key="3">
    <source>
        <dbReference type="Proteomes" id="UP000320216"/>
    </source>
</evidence>
<keyword evidence="1" id="KW-0472">Membrane</keyword>
<reference evidence="2 3" key="1">
    <citation type="submission" date="2019-07" db="EMBL/GenBank/DDBJ databases">
        <title>Full genome sequence of Humibacter sp. WJ7-1.</title>
        <authorList>
            <person name="Im W.-T."/>
        </authorList>
    </citation>
    <scope>NUCLEOTIDE SEQUENCE [LARGE SCALE GENOMIC DNA]</scope>
    <source>
        <strain evidence="2 3">WJ7-1</strain>
    </source>
</reference>
<dbReference type="EMBL" id="CP042305">
    <property type="protein sequence ID" value="QDZ16435.1"/>
    <property type="molecule type" value="Genomic_DNA"/>
</dbReference>
<feature type="transmembrane region" description="Helical" evidence="1">
    <location>
        <begin position="452"/>
        <end position="473"/>
    </location>
</feature>
<dbReference type="InterPro" id="IPR018674">
    <property type="entry name" value="DUF2142_membrane"/>
</dbReference>
<sequence>MCHSLSINPGARVSTFTTAVDRASTAVQRALASWWCFGIIVGVFALSATLLAVAGADHFLYDEDYHFGIVQVYTHQWLPFIDQGNKYKGLGDISRTGSYLYHYIVSFPVRLVQALGGDARAQLVVARLCSVAFLSASFIWFRSLIIELGASKAIANVSLAVFAAVPITSAVAATVNYDSLTILFTALFLWQAVRIWKAAELRFPDLLAIAAVGCFGSLTKYTFLPVFVGTAVLLLIVLIIRTRRRTVRFSWGYGTPRFWIWGAAALIGVALFVERYVVNLLLFRSPQPDCAKLHPVSFCLSYGPWGRNYALEHQFSGASPSPGRVLYYLFQDWIPGNLWSLRYVGTSTHATLGSAATAALIDLAAAITIFLLAIGIGWLLRRRGMLVPFVAVAVYVAALFAVNLSDFDKMNVPVGVQGRYLLPFLPLAICCAGMVLARALDALYARPATLKVIVVIALVIAMTQGAGALTYFASADDAWYAAGGPLVDFTRFLHAVANKLLIGG</sequence>
<dbReference type="Proteomes" id="UP000320216">
    <property type="component" value="Chromosome"/>
</dbReference>
<feature type="transmembrane region" description="Helical" evidence="1">
    <location>
        <begin position="224"/>
        <end position="242"/>
    </location>
</feature>